<organism evidence="1 4">
    <name type="scientific">Plasmodium yoelii</name>
    <dbReference type="NCBI Taxonomy" id="5861"/>
    <lineage>
        <taxon>Eukaryota</taxon>
        <taxon>Sar</taxon>
        <taxon>Alveolata</taxon>
        <taxon>Apicomplexa</taxon>
        <taxon>Aconoidasida</taxon>
        <taxon>Haemosporida</taxon>
        <taxon>Plasmodiidae</taxon>
        <taxon>Plasmodium</taxon>
        <taxon>Plasmodium (Vinckeia)</taxon>
    </lineage>
</organism>
<reference evidence="1" key="3">
    <citation type="submission" date="2014-05" db="EMBL/GenBank/DDBJ databases">
        <authorList>
            <person name="Aslett A.Martin."/>
            <person name="De Silva Nishadi"/>
        </authorList>
    </citation>
    <scope>NUCLEOTIDE SEQUENCE</scope>
    <source>
        <strain evidence="1">YM</strain>
    </source>
</reference>
<reference evidence="2" key="4">
    <citation type="submission" date="2019-05" db="EMBL/GenBank/DDBJ databases">
        <authorList>
            <consortium name="Pathogen Informatics"/>
        </authorList>
    </citation>
    <scope>NUCLEOTIDE SEQUENCE</scope>
    <source>
        <strain evidence="2">17X</strain>
    </source>
</reference>
<name>A0A077YCM8_PLAYE</name>
<dbReference type="VEuPathDB" id="PlasmoDB:PY17X_1330400"/>
<protein>
    <submittedName>
        <fullName evidence="2">Mediator of RNA polymerase II transcription subunit 20, putative</fullName>
    </submittedName>
</protein>
<proteinExistence type="predicted"/>
<dbReference type="VEuPathDB" id="PlasmoDB:PYYM_1327400"/>
<dbReference type="RefSeq" id="XP_731277.2">
    <property type="nucleotide sequence ID" value="XM_726184.2"/>
</dbReference>
<evidence type="ECO:0000313" key="3">
    <source>
        <dbReference type="Proteomes" id="UP000072874"/>
    </source>
</evidence>
<accession>A0A077YCM8</accession>
<dbReference type="VEuPathDB" id="PlasmoDB:PY03282"/>
<dbReference type="VEuPathDB" id="PlasmoDB:Py17XNL_001303164"/>
<dbReference type="OMA" id="QNHMLNI"/>
<evidence type="ECO:0000313" key="1">
    <source>
        <dbReference type="EMBL" id="CDU19924.1"/>
    </source>
</evidence>
<reference evidence="2" key="2">
    <citation type="submission" date="2014-05" db="EMBL/GenBank/DDBJ databases">
        <authorList>
            <person name="Aslett M.A."/>
            <person name="De Silva N."/>
        </authorList>
    </citation>
    <scope>NUCLEOTIDE SEQUENCE</scope>
    <source>
        <strain evidence="2">17X</strain>
    </source>
</reference>
<gene>
    <name evidence="2" type="ORF">PY17X_1330400</name>
    <name evidence="1" type="ORF">PYYM_1327400</name>
</gene>
<dbReference type="GeneID" id="3830502"/>
<dbReference type="Proteomes" id="UP000072904">
    <property type="component" value="Chromosome 13"/>
</dbReference>
<dbReference type="AlphaFoldDB" id="A0A077YCM8"/>
<dbReference type="EMBL" id="LK934641">
    <property type="protein sequence ID" value="CDU19924.1"/>
    <property type="molecule type" value="Genomic_DNA"/>
</dbReference>
<evidence type="ECO:0000313" key="2">
    <source>
        <dbReference type="EMBL" id="VTZ80681.1"/>
    </source>
</evidence>
<sequence>MEKVVTMREIITNTRKIKLHENFLEDCNLKDTFYNALETVNCGYNDYVNIKTWLFATSEKLFSNNSEELAYIACDALKVLLCNSKYLHVIIYKLLKKNLEKYILKIMGICCLTVASRMQQINQTTCFKEILQLHNLSNIITEYNIRQIEIDVFVSLAHSGFCFEKTITPVNELHEIMNFIEAYEQLFEPGDFPIFKTANNLMLKIIYCMVPVFNMNVYNYSIVNYVLRLFITDNEKYTYAFQKLKEHYHDKEIIHISSFQNHMFNIISAFKNISIFSAKDYILKNQKDIELFDIINTKIEVLWNNKEKEKAESRDS</sequence>
<dbReference type="KEGG" id="pyo:PY17X_1330400"/>
<reference evidence="3 4" key="1">
    <citation type="journal article" date="2014" name="BMC Biol.">
        <title>A comprehensive evaluation of rodent malaria parasite genomes and gene expression.</title>
        <authorList>
            <person name="Otto T.D."/>
            <person name="Bohme U."/>
            <person name="Jackson A.P."/>
            <person name="Hunt M."/>
            <person name="Franke-Fayard B."/>
            <person name="Hoeijmakers W.A."/>
            <person name="Religa A.A."/>
            <person name="Robertson L."/>
            <person name="Sanders M."/>
            <person name="Ogun S.A."/>
            <person name="Cunningham D."/>
            <person name="Erhart A."/>
            <person name="Billker O."/>
            <person name="Khan S.M."/>
            <person name="Stunnenberg H.G."/>
            <person name="Langhorne J."/>
            <person name="Holder A.A."/>
            <person name="Waters A.P."/>
            <person name="Newbold C.I."/>
            <person name="Pain A."/>
            <person name="Berriman M."/>
            <person name="Janse C.J."/>
        </authorList>
    </citation>
    <scope>NUCLEOTIDE SEQUENCE [LARGE SCALE GENOMIC DNA]</scope>
    <source>
        <strain evidence="2 3">17X</strain>
        <strain evidence="1 4">YM</strain>
    </source>
</reference>
<dbReference type="EMBL" id="LM993667">
    <property type="protein sequence ID" value="VTZ80681.1"/>
    <property type="molecule type" value="Genomic_DNA"/>
</dbReference>
<evidence type="ECO:0000313" key="4">
    <source>
        <dbReference type="Proteomes" id="UP000072904"/>
    </source>
</evidence>
<dbReference type="OrthoDB" id="389739at2759"/>
<dbReference type="Proteomes" id="UP000072874">
    <property type="component" value="Chromosome 13"/>
</dbReference>